<evidence type="ECO:0000256" key="1">
    <source>
        <dbReference type="ARBA" id="ARBA00007831"/>
    </source>
</evidence>
<gene>
    <name evidence="5" type="ORF">EJ04DRAFT_515817</name>
</gene>
<keyword evidence="3" id="KW-0041">Annexin</keyword>
<evidence type="ECO:0000256" key="2">
    <source>
        <dbReference type="ARBA" id="ARBA00022737"/>
    </source>
</evidence>
<organism evidence="5 6">
    <name type="scientific">Polyplosphaeria fusca</name>
    <dbReference type="NCBI Taxonomy" id="682080"/>
    <lineage>
        <taxon>Eukaryota</taxon>
        <taxon>Fungi</taxon>
        <taxon>Dikarya</taxon>
        <taxon>Ascomycota</taxon>
        <taxon>Pezizomycotina</taxon>
        <taxon>Dothideomycetes</taxon>
        <taxon>Pleosporomycetidae</taxon>
        <taxon>Pleosporales</taxon>
        <taxon>Tetraplosphaeriaceae</taxon>
        <taxon>Polyplosphaeria</taxon>
    </lineage>
</organism>
<feature type="compositionally biased region" description="Low complexity" evidence="4">
    <location>
        <begin position="1"/>
        <end position="12"/>
    </location>
</feature>
<comment type="caution">
    <text evidence="5">The sequence shown here is derived from an EMBL/GenBank/DDBJ whole genome shotgun (WGS) entry which is preliminary data.</text>
</comment>
<dbReference type="PRINTS" id="PR01813">
    <property type="entry name" value="ANNEXINFUNGI"/>
</dbReference>
<dbReference type="InterPro" id="IPR037104">
    <property type="entry name" value="Annexin_sf"/>
</dbReference>
<dbReference type="GO" id="GO:0005544">
    <property type="term" value="F:calcium-dependent phospholipid binding"/>
    <property type="evidence" value="ECO:0007669"/>
    <property type="project" value="InterPro"/>
</dbReference>
<evidence type="ECO:0000256" key="4">
    <source>
        <dbReference type="SAM" id="MobiDB-lite"/>
    </source>
</evidence>
<dbReference type="AlphaFoldDB" id="A0A9P4QLJ5"/>
<feature type="compositionally biased region" description="Low complexity" evidence="4">
    <location>
        <begin position="37"/>
        <end position="47"/>
    </location>
</feature>
<dbReference type="OrthoDB" id="37886at2759"/>
<dbReference type="GO" id="GO:0005509">
    <property type="term" value="F:calcium ion binding"/>
    <property type="evidence" value="ECO:0007669"/>
    <property type="project" value="InterPro"/>
</dbReference>
<dbReference type="InterPro" id="IPR018502">
    <property type="entry name" value="Annexin_repeat"/>
</dbReference>
<sequence>MQNQQYPQQGYPNQPPPGQYGAPQYGAPPGGPPPNQYPQQGYGQPQYGAPPPGQYGAPPQQQPPYGAPPQGQYGAPPNQQYGAPPNQQYGAPPTQQYGAPPNQPYGAPPNQQYGAPPQPYGAPPQQQYAPPPGQFGGPMGQPSPGYGPPPPVHIDVAKDTEGLHKAMKGFGTNEKELIRILSKADPFQANAMRESYNQRFMKDLIKELEKETSGYFEKGLVAIARGPLATDAWAVYEGMKGIGTKEEVLDDVLVGRSNADVHAIKAEYQKLFHKSLESDLRGDLSGATEQMYVMIVAARRTEDAVPPNPQQTEQDVTELQRAIGGMINKDSVQTCQLLTSRNDAQLRAILQAYHQRFQKPLEKVISDKFSGHMKDALLLLLQRAHNRALSDAIQLEDSMAGLGTKDTLLVQRTVRAHWNRQHMQQVRQEYQKKYKKDLVSRIKGETRGDYERLMVACVEG</sequence>
<feature type="region of interest" description="Disordered" evidence="4">
    <location>
        <begin position="1"/>
        <end position="153"/>
    </location>
</feature>
<reference evidence="5" key="1">
    <citation type="journal article" date="2020" name="Stud. Mycol.">
        <title>101 Dothideomycetes genomes: a test case for predicting lifestyles and emergence of pathogens.</title>
        <authorList>
            <person name="Haridas S."/>
            <person name="Albert R."/>
            <person name="Binder M."/>
            <person name="Bloem J."/>
            <person name="Labutti K."/>
            <person name="Salamov A."/>
            <person name="Andreopoulos B."/>
            <person name="Baker S."/>
            <person name="Barry K."/>
            <person name="Bills G."/>
            <person name="Bluhm B."/>
            <person name="Cannon C."/>
            <person name="Castanera R."/>
            <person name="Culley D."/>
            <person name="Daum C."/>
            <person name="Ezra D."/>
            <person name="Gonzalez J."/>
            <person name="Henrissat B."/>
            <person name="Kuo A."/>
            <person name="Liang C."/>
            <person name="Lipzen A."/>
            <person name="Lutzoni F."/>
            <person name="Magnuson J."/>
            <person name="Mondo S."/>
            <person name="Nolan M."/>
            <person name="Ohm R."/>
            <person name="Pangilinan J."/>
            <person name="Park H.-J."/>
            <person name="Ramirez L."/>
            <person name="Alfaro M."/>
            <person name="Sun H."/>
            <person name="Tritt A."/>
            <person name="Yoshinaga Y."/>
            <person name="Zwiers L.-H."/>
            <person name="Turgeon B."/>
            <person name="Goodwin S."/>
            <person name="Spatafora J."/>
            <person name="Crous P."/>
            <person name="Grigoriev I."/>
        </authorList>
    </citation>
    <scope>NUCLEOTIDE SEQUENCE</scope>
    <source>
        <strain evidence="5">CBS 125425</strain>
    </source>
</reference>
<dbReference type="GO" id="GO:0005737">
    <property type="term" value="C:cytoplasm"/>
    <property type="evidence" value="ECO:0007669"/>
    <property type="project" value="TreeGrafter"/>
</dbReference>
<proteinExistence type="inferred from homology"/>
<dbReference type="GO" id="GO:0012506">
    <property type="term" value="C:vesicle membrane"/>
    <property type="evidence" value="ECO:0007669"/>
    <property type="project" value="TreeGrafter"/>
</dbReference>
<dbReference type="PRINTS" id="PR00196">
    <property type="entry name" value="ANNEXIN"/>
</dbReference>
<accession>A0A9P4QLJ5</accession>
<dbReference type="GO" id="GO:0005634">
    <property type="term" value="C:nucleus"/>
    <property type="evidence" value="ECO:0007669"/>
    <property type="project" value="TreeGrafter"/>
</dbReference>
<evidence type="ECO:0000256" key="3">
    <source>
        <dbReference type="ARBA" id="ARBA00023216"/>
    </source>
</evidence>
<keyword evidence="2" id="KW-0677">Repeat</keyword>
<dbReference type="InterPro" id="IPR001464">
    <property type="entry name" value="Annexin"/>
</dbReference>
<evidence type="ECO:0000313" key="6">
    <source>
        <dbReference type="Proteomes" id="UP000799444"/>
    </source>
</evidence>
<protein>
    <submittedName>
        <fullName evidence="5">Annexin</fullName>
    </submittedName>
</protein>
<dbReference type="InterPro" id="IPR009117">
    <property type="entry name" value="ANX14"/>
</dbReference>
<dbReference type="PROSITE" id="PS51897">
    <property type="entry name" value="ANNEXIN_2"/>
    <property type="match status" value="4"/>
</dbReference>
<dbReference type="PANTHER" id="PTHR10502">
    <property type="entry name" value="ANNEXIN"/>
    <property type="match status" value="1"/>
</dbReference>
<dbReference type="Proteomes" id="UP000799444">
    <property type="component" value="Unassembled WGS sequence"/>
</dbReference>
<dbReference type="SMART" id="SM00335">
    <property type="entry name" value="ANX"/>
    <property type="match status" value="4"/>
</dbReference>
<dbReference type="GO" id="GO:0001786">
    <property type="term" value="F:phosphatidylserine binding"/>
    <property type="evidence" value="ECO:0007669"/>
    <property type="project" value="TreeGrafter"/>
</dbReference>
<dbReference type="Gene3D" id="1.10.220.10">
    <property type="entry name" value="Annexin"/>
    <property type="match status" value="4"/>
</dbReference>
<dbReference type="EMBL" id="ML996241">
    <property type="protein sequence ID" value="KAF2729572.1"/>
    <property type="molecule type" value="Genomic_DNA"/>
</dbReference>
<dbReference type="FunFam" id="1.10.220.10:FF:000005">
    <property type="entry name" value="Annexin"/>
    <property type="match status" value="1"/>
</dbReference>
<dbReference type="PANTHER" id="PTHR10502:SF102">
    <property type="entry name" value="ANNEXIN B11"/>
    <property type="match status" value="1"/>
</dbReference>
<feature type="compositionally biased region" description="Polar residues" evidence="4">
    <location>
        <begin position="85"/>
        <end position="97"/>
    </location>
</feature>
<keyword evidence="6" id="KW-1185">Reference proteome</keyword>
<feature type="compositionally biased region" description="Low complexity" evidence="4">
    <location>
        <begin position="68"/>
        <end position="82"/>
    </location>
</feature>
<dbReference type="Pfam" id="PF00191">
    <property type="entry name" value="Annexin"/>
    <property type="match status" value="4"/>
</dbReference>
<evidence type="ECO:0000313" key="5">
    <source>
        <dbReference type="EMBL" id="KAF2729572.1"/>
    </source>
</evidence>
<comment type="similarity">
    <text evidence="1">Belongs to the annexin family.</text>
</comment>
<dbReference type="SUPFAM" id="SSF47874">
    <property type="entry name" value="Annexin"/>
    <property type="match status" value="1"/>
</dbReference>
<dbReference type="GO" id="GO:0005886">
    <property type="term" value="C:plasma membrane"/>
    <property type="evidence" value="ECO:0007669"/>
    <property type="project" value="TreeGrafter"/>
</dbReference>
<name>A0A9P4QLJ5_9PLEO</name>